<name>A0ACB8TDL8_9AGAM</name>
<gene>
    <name evidence="1" type="ORF">BV25DRAFT_1820519</name>
</gene>
<keyword evidence="2" id="KW-1185">Reference proteome</keyword>
<evidence type="ECO:0000313" key="2">
    <source>
        <dbReference type="Proteomes" id="UP000814140"/>
    </source>
</evidence>
<comment type="caution">
    <text evidence="1">The sequence shown here is derived from an EMBL/GenBank/DDBJ whole genome shotgun (WGS) entry which is preliminary data.</text>
</comment>
<proteinExistence type="predicted"/>
<evidence type="ECO:0000313" key="1">
    <source>
        <dbReference type="EMBL" id="KAI0066528.1"/>
    </source>
</evidence>
<dbReference type="Proteomes" id="UP000814140">
    <property type="component" value="Unassembled WGS sequence"/>
</dbReference>
<accession>A0ACB8TDL8</accession>
<organism evidence="1 2">
    <name type="scientific">Artomyces pyxidatus</name>
    <dbReference type="NCBI Taxonomy" id="48021"/>
    <lineage>
        <taxon>Eukaryota</taxon>
        <taxon>Fungi</taxon>
        <taxon>Dikarya</taxon>
        <taxon>Basidiomycota</taxon>
        <taxon>Agaricomycotina</taxon>
        <taxon>Agaricomycetes</taxon>
        <taxon>Russulales</taxon>
        <taxon>Auriscalpiaceae</taxon>
        <taxon>Artomyces</taxon>
    </lineage>
</organism>
<sequence>MTTAPSSAGATPQSDTPFEFDLAKIVGLDEDIQGITNHDTPYPLIDPAPHFAAKTFASKVVLVTGASRGIGACIAQHFARAGAALALVARTEDLLNSVKAGIEADVPGARVLVFAVDVRDTAPASKAVADTVKHFGKLDILVANAGMMRRSGARLAAADPNAWWDTLETNLRGTFNFIHFAIPHLQHSGGCTMVTSSEGAHARVPTESDYSISKQALNRLIEFVSIEYPDVRAFAVNPGNVWTDMSRGSGLPVSFNTRPELVSATMLHLAAGRADWLNGRFVSAPWDLGEVESRYKAAILKRNALVHKLALP</sequence>
<reference evidence="1" key="1">
    <citation type="submission" date="2021-03" db="EMBL/GenBank/DDBJ databases">
        <authorList>
            <consortium name="DOE Joint Genome Institute"/>
            <person name="Ahrendt S."/>
            <person name="Looney B.P."/>
            <person name="Miyauchi S."/>
            <person name="Morin E."/>
            <person name="Drula E."/>
            <person name="Courty P.E."/>
            <person name="Chicoki N."/>
            <person name="Fauchery L."/>
            <person name="Kohler A."/>
            <person name="Kuo A."/>
            <person name="Labutti K."/>
            <person name="Pangilinan J."/>
            <person name="Lipzen A."/>
            <person name="Riley R."/>
            <person name="Andreopoulos W."/>
            <person name="He G."/>
            <person name="Johnson J."/>
            <person name="Barry K.W."/>
            <person name="Grigoriev I.V."/>
            <person name="Nagy L."/>
            <person name="Hibbett D."/>
            <person name="Henrissat B."/>
            <person name="Matheny P.B."/>
            <person name="Labbe J."/>
            <person name="Martin F."/>
        </authorList>
    </citation>
    <scope>NUCLEOTIDE SEQUENCE</scope>
    <source>
        <strain evidence="1">HHB10654</strain>
    </source>
</reference>
<protein>
    <submittedName>
        <fullName evidence="1">NAD-P-binding protein</fullName>
    </submittedName>
</protein>
<dbReference type="EMBL" id="MU277192">
    <property type="protein sequence ID" value="KAI0066528.1"/>
    <property type="molecule type" value="Genomic_DNA"/>
</dbReference>
<reference evidence="1" key="2">
    <citation type="journal article" date="2022" name="New Phytol.">
        <title>Evolutionary transition to the ectomycorrhizal habit in the genomes of a hyperdiverse lineage of mushroom-forming fungi.</title>
        <authorList>
            <person name="Looney B."/>
            <person name="Miyauchi S."/>
            <person name="Morin E."/>
            <person name="Drula E."/>
            <person name="Courty P.E."/>
            <person name="Kohler A."/>
            <person name="Kuo A."/>
            <person name="LaButti K."/>
            <person name="Pangilinan J."/>
            <person name="Lipzen A."/>
            <person name="Riley R."/>
            <person name="Andreopoulos W."/>
            <person name="He G."/>
            <person name="Johnson J."/>
            <person name="Nolan M."/>
            <person name="Tritt A."/>
            <person name="Barry K.W."/>
            <person name="Grigoriev I.V."/>
            <person name="Nagy L.G."/>
            <person name="Hibbett D."/>
            <person name="Henrissat B."/>
            <person name="Matheny P.B."/>
            <person name="Labbe J."/>
            <person name="Martin F.M."/>
        </authorList>
    </citation>
    <scope>NUCLEOTIDE SEQUENCE</scope>
    <source>
        <strain evidence="1">HHB10654</strain>
    </source>
</reference>